<dbReference type="InterPro" id="IPR036737">
    <property type="entry name" value="OmpA-like_sf"/>
</dbReference>
<gene>
    <name evidence="8" type="ORF">GCM10011572_28560</name>
    <name evidence="9" type="ORF">GM672_02830</name>
</gene>
<dbReference type="PANTHER" id="PTHR30329:SF21">
    <property type="entry name" value="LIPOPROTEIN YIAD-RELATED"/>
    <property type="match status" value="1"/>
</dbReference>
<dbReference type="InterPro" id="IPR032608">
    <property type="entry name" value="DUF4892"/>
</dbReference>
<dbReference type="Gene3D" id="3.30.1330.60">
    <property type="entry name" value="OmpA-like domain"/>
    <property type="match status" value="1"/>
</dbReference>
<dbReference type="InterPro" id="IPR006665">
    <property type="entry name" value="OmpA-like"/>
</dbReference>
<dbReference type="OrthoDB" id="345640at2"/>
<dbReference type="Pfam" id="PF16234">
    <property type="entry name" value="DUF4892"/>
    <property type="match status" value="1"/>
</dbReference>
<protein>
    <submittedName>
        <fullName evidence="9">DUF4892 domain-containing protein</fullName>
    </submittedName>
    <submittedName>
        <fullName evidence="8">OmpA/MotB domain-containing protein</fullName>
    </submittedName>
</protein>
<dbReference type="InterPro" id="IPR050330">
    <property type="entry name" value="Bact_OuterMem_StrucFunc"/>
</dbReference>
<accession>A0A6I3STH8</accession>
<dbReference type="GO" id="GO:0009279">
    <property type="term" value="C:cell outer membrane"/>
    <property type="evidence" value="ECO:0007669"/>
    <property type="project" value="UniProtKB-SubCell"/>
</dbReference>
<keyword evidence="11" id="KW-1185">Reference proteome</keyword>
<organism evidence="9 10">
    <name type="scientific">Pseudoduganella buxea</name>
    <dbReference type="NCBI Taxonomy" id="1949069"/>
    <lineage>
        <taxon>Bacteria</taxon>
        <taxon>Pseudomonadati</taxon>
        <taxon>Pseudomonadota</taxon>
        <taxon>Betaproteobacteria</taxon>
        <taxon>Burkholderiales</taxon>
        <taxon>Oxalobacteraceae</taxon>
        <taxon>Telluria group</taxon>
        <taxon>Pseudoduganella</taxon>
    </lineage>
</organism>
<evidence type="ECO:0000313" key="11">
    <source>
        <dbReference type="Proteomes" id="UP000622638"/>
    </source>
</evidence>
<keyword evidence="2 4" id="KW-0472">Membrane</keyword>
<evidence type="ECO:0000256" key="4">
    <source>
        <dbReference type="PROSITE-ProRule" id="PRU00473"/>
    </source>
</evidence>
<dbReference type="InterPro" id="IPR006664">
    <property type="entry name" value="OMP_bac"/>
</dbReference>
<evidence type="ECO:0000313" key="8">
    <source>
        <dbReference type="EMBL" id="GGC04985.1"/>
    </source>
</evidence>
<evidence type="ECO:0000313" key="9">
    <source>
        <dbReference type="EMBL" id="MTV51662.1"/>
    </source>
</evidence>
<dbReference type="EMBL" id="WNKZ01000004">
    <property type="protein sequence ID" value="MTV51662.1"/>
    <property type="molecule type" value="Genomic_DNA"/>
</dbReference>
<evidence type="ECO:0000256" key="5">
    <source>
        <dbReference type="SAM" id="MobiDB-lite"/>
    </source>
</evidence>
<dbReference type="PRINTS" id="PR01021">
    <property type="entry name" value="OMPADOMAIN"/>
</dbReference>
<dbReference type="Pfam" id="PF00691">
    <property type="entry name" value="OmpA"/>
    <property type="match status" value="1"/>
</dbReference>
<dbReference type="SUPFAM" id="SSF103088">
    <property type="entry name" value="OmpA-like"/>
    <property type="match status" value="1"/>
</dbReference>
<name>A0A6I3STH8_9BURK</name>
<comment type="caution">
    <text evidence="9">The sequence shown here is derived from an EMBL/GenBank/DDBJ whole genome shotgun (WGS) entry which is preliminary data.</text>
</comment>
<evidence type="ECO:0000313" key="10">
    <source>
        <dbReference type="Proteomes" id="UP000430634"/>
    </source>
</evidence>
<reference evidence="9 10" key="3">
    <citation type="submission" date="2019-11" db="EMBL/GenBank/DDBJ databases">
        <title>Type strains purchased from KCTC, JCM and DSMZ.</title>
        <authorList>
            <person name="Lu H."/>
        </authorList>
    </citation>
    <scope>NUCLEOTIDE SEQUENCE [LARGE SCALE GENOMIC DNA]</scope>
    <source>
        <strain evidence="9 10">KCTC 52429</strain>
    </source>
</reference>
<sequence length="331" mass="36287">MRHYQALAILLCAAAAPFAQAKMPAEDVIQGVQDHPLLSRFDGAKLVGYGFKEYDETTLPAGKRGRRNEGEDGFENLIKLEGRYTRLAYNFPNDRSTLEVMRNYEAALQKAGLKTLFACAKEECGRTFGSYWYQRLSNNYIKGSYVGPFNFGRENMRYLLAKGTRPDGSLVHVAVYVTAPVGKQNGGIHLAIVEGKAMETGKVTASLNAADMAKSIAADGKVAIYGVLFDTDKADVKPDSKPALAEMAKLLQQDPKLKVFVVGHTDNQGTLAHNIDLSQKRADSVVKVLAADYRIDPKRLSPKGIASYAPVASNDADPGREKNRRVELVKQ</sequence>
<evidence type="ECO:0000259" key="7">
    <source>
        <dbReference type="PROSITE" id="PS51123"/>
    </source>
</evidence>
<evidence type="ECO:0000256" key="6">
    <source>
        <dbReference type="SAM" id="SignalP"/>
    </source>
</evidence>
<evidence type="ECO:0000256" key="2">
    <source>
        <dbReference type="ARBA" id="ARBA00023136"/>
    </source>
</evidence>
<reference evidence="8" key="1">
    <citation type="journal article" date="2014" name="Int. J. Syst. Evol. Microbiol.">
        <title>Complete genome of a new Firmicutes species belonging to the dominant human colonic microbiota ('Ruminococcus bicirculans') reveals two chromosomes and a selective capacity to utilize plant glucans.</title>
        <authorList>
            <consortium name="NISC Comparative Sequencing Program"/>
            <person name="Wegmann U."/>
            <person name="Louis P."/>
            <person name="Goesmann A."/>
            <person name="Henrissat B."/>
            <person name="Duncan S.H."/>
            <person name="Flint H.J."/>
        </authorList>
    </citation>
    <scope>NUCLEOTIDE SEQUENCE</scope>
    <source>
        <strain evidence="8">CGMCC 1.15931</strain>
    </source>
</reference>
<dbReference type="CDD" id="cd07185">
    <property type="entry name" value="OmpA_C-like"/>
    <property type="match status" value="1"/>
</dbReference>
<reference evidence="11" key="2">
    <citation type="journal article" date="2019" name="Int. J. Syst. Evol. Microbiol.">
        <title>The Global Catalogue of Microorganisms (GCM) 10K type strain sequencing project: providing services to taxonomists for standard genome sequencing and annotation.</title>
        <authorList>
            <consortium name="The Broad Institute Genomics Platform"/>
            <consortium name="The Broad Institute Genome Sequencing Center for Infectious Disease"/>
            <person name="Wu L."/>
            <person name="Ma J."/>
        </authorList>
    </citation>
    <scope>NUCLEOTIDE SEQUENCE [LARGE SCALE GENOMIC DNA]</scope>
    <source>
        <strain evidence="11">CGMCC 1.15931</strain>
    </source>
</reference>
<feature type="region of interest" description="Disordered" evidence="5">
    <location>
        <begin position="306"/>
        <end position="331"/>
    </location>
</feature>
<dbReference type="RefSeq" id="WP_155469004.1">
    <property type="nucleotide sequence ID" value="NZ_BMKG01000011.1"/>
</dbReference>
<dbReference type="PROSITE" id="PS51123">
    <property type="entry name" value="OMPA_2"/>
    <property type="match status" value="1"/>
</dbReference>
<feature type="chain" id="PRO_5026044335" evidence="6">
    <location>
        <begin position="22"/>
        <end position="331"/>
    </location>
</feature>
<feature type="compositionally biased region" description="Basic and acidic residues" evidence="5">
    <location>
        <begin position="317"/>
        <end position="331"/>
    </location>
</feature>
<evidence type="ECO:0000256" key="1">
    <source>
        <dbReference type="ARBA" id="ARBA00004442"/>
    </source>
</evidence>
<feature type="domain" description="OmpA-like" evidence="7">
    <location>
        <begin position="216"/>
        <end position="331"/>
    </location>
</feature>
<dbReference type="Proteomes" id="UP000430634">
    <property type="component" value="Unassembled WGS sequence"/>
</dbReference>
<dbReference type="PANTHER" id="PTHR30329">
    <property type="entry name" value="STATOR ELEMENT OF FLAGELLAR MOTOR COMPLEX"/>
    <property type="match status" value="1"/>
</dbReference>
<keyword evidence="6" id="KW-0732">Signal</keyword>
<feature type="signal peptide" evidence="6">
    <location>
        <begin position="1"/>
        <end position="21"/>
    </location>
</feature>
<dbReference type="EMBL" id="BMKG01000011">
    <property type="protein sequence ID" value="GGC04985.1"/>
    <property type="molecule type" value="Genomic_DNA"/>
</dbReference>
<comment type="subcellular location">
    <subcellularLocation>
        <location evidence="1">Cell outer membrane</location>
    </subcellularLocation>
</comment>
<evidence type="ECO:0000256" key="3">
    <source>
        <dbReference type="ARBA" id="ARBA00023237"/>
    </source>
</evidence>
<proteinExistence type="predicted"/>
<keyword evidence="3" id="KW-0998">Cell outer membrane</keyword>
<reference evidence="8" key="4">
    <citation type="submission" date="2024-05" db="EMBL/GenBank/DDBJ databases">
        <authorList>
            <person name="Sun Q."/>
            <person name="Zhou Y."/>
        </authorList>
    </citation>
    <scope>NUCLEOTIDE SEQUENCE</scope>
    <source>
        <strain evidence="8">CGMCC 1.15931</strain>
    </source>
</reference>
<dbReference type="Proteomes" id="UP000622638">
    <property type="component" value="Unassembled WGS sequence"/>
</dbReference>
<dbReference type="AlphaFoldDB" id="A0A6I3STH8"/>